<evidence type="ECO:0000313" key="7">
    <source>
        <dbReference type="Proteomes" id="UP000442707"/>
    </source>
</evidence>
<dbReference type="Pfam" id="PF13622">
    <property type="entry name" value="4HBT_3"/>
    <property type="match status" value="1"/>
</dbReference>
<evidence type="ECO:0000313" key="6">
    <source>
        <dbReference type="EMBL" id="KAB1139408.1"/>
    </source>
</evidence>
<dbReference type="Proteomes" id="UP000442707">
    <property type="component" value="Unassembled WGS sequence"/>
</dbReference>
<dbReference type="GO" id="GO:0047617">
    <property type="term" value="F:fatty acyl-CoA hydrolase activity"/>
    <property type="evidence" value="ECO:0007669"/>
    <property type="project" value="InterPro"/>
</dbReference>
<dbReference type="InterPro" id="IPR042171">
    <property type="entry name" value="Acyl-CoA_hotdog"/>
</dbReference>
<reference evidence="6 7" key="1">
    <citation type="submission" date="2019-09" db="EMBL/GenBank/DDBJ databases">
        <title>Screening of Novel Bioactive Compounds from Soil-Associated.</title>
        <authorList>
            <person name="Zhao S."/>
        </authorList>
    </citation>
    <scope>NUCLEOTIDE SEQUENCE [LARGE SCALE GENOMIC DNA]</scope>
    <source>
        <strain evidence="6 7">HIT-DPA4</strain>
    </source>
</reference>
<dbReference type="SUPFAM" id="SSF54637">
    <property type="entry name" value="Thioesterase/thiol ester dehydrase-isomerase"/>
    <property type="match status" value="2"/>
</dbReference>
<dbReference type="GO" id="GO:0009062">
    <property type="term" value="P:fatty acid catabolic process"/>
    <property type="evidence" value="ECO:0007669"/>
    <property type="project" value="TreeGrafter"/>
</dbReference>
<keyword evidence="7" id="KW-1185">Reference proteome</keyword>
<dbReference type="GO" id="GO:0006637">
    <property type="term" value="P:acyl-CoA metabolic process"/>
    <property type="evidence" value="ECO:0007669"/>
    <property type="project" value="InterPro"/>
</dbReference>
<evidence type="ECO:0000256" key="2">
    <source>
        <dbReference type="ARBA" id="ARBA00022801"/>
    </source>
</evidence>
<dbReference type="PANTHER" id="PTHR11066">
    <property type="entry name" value="ACYL-COA THIOESTERASE"/>
    <property type="match status" value="1"/>
</dbReference>
<organism evidence="6 7">
    <name type="scientific">Streptomyces luteolifulvus</name>
    <dbReference type="NCBI Taxonomy" id="2615112"/>
    <lineage>
        <taxon>Bacteria</taxon>
        <taxon>Bacillati</taxon>
        <taxon>Actinomycetota</taxon>
        <taxon>Actinomycetes</taxon>
        <taxon>Kitasatosporales</taxon>
        <taxon>Streptomycetaceae</taxon>
        <taxon>Streptomyces</taxon>
    </lineage>
</organism>
<dbReference type="InterPro" id="IPR003703">
    <property type="entry name" value="Acyl_CoA_thio"/>
</dbReference>
<dbReference type="EMBL" id="VZRB01000063">
    <property type="protein sequence ID" value="KAB1139408.1"/>
    <property type="molecule type" value="Genomic_DNA"/>
</dbReference>
<dbReference type="PANTHER" id="PTHR11066:SF34">
    <property type="entry name" value="ACYL-COENZYME A THIOESTERASE 8"/>
    <property type="match status" value="1"/>
</dbReference>
<name>A0A6H9UPQ8_9ACTN</name>
<dbReference type="Pfam" id="PF02551">
    <property type="entry name" value="Acyl_CoA_thio"/>
    <property type="match status" value="1"/>
</dbReference>
<feature type="compositionally biased region" description="Basic and acidic residues" evidence="3">
    <location>
        <begin position="267"/>
        <end position="282"/>
    </location>
</feature>
<evidence type="ECO:0000259" key="4">
    <source>
        <dbReference type="Pfam" id="PF02551"/>
    </source>
</evidence>
<gene>
    <name evidence="6" type="ORF">F7R91_40185</name>
</gene>
<dbReference type="InterPro" id="IPR025652">
    <property type="entry name" value="TesB_C"/>
</dbReference>
<accession>A0A6H9UPQ8</accession>
<dbReference type="AlphaFoldDB" id="A0A6H9UPQ8"/>
<protein>
    <submittedName>
        <fullName evidence="6">Acyl-CoA thioesterase II</fullName>
    </submittedName>
</protein>
<comment type="caution">
    <text evidence="6">The sequence shown here is derived from an EMBL/GenBank/DDBJ whole genome shotgun (WGS) entry which is preliminary data.</text>
</comment>
<sequence length="294" mass="32415">MAGLPKVLALDEIAPDRFRSGPIPSEWARTFGGQIAAQSLMSAARTLDRSYSAHSLHGYFLRPGRPHEPTDHLVERIRDGGSFCTRRVTAVQAGEAIFTVTASFHRGDDGFSHQMDMPAVPAPDDIPESDRIHGWGMPRPAEWRDWEMRWVPGGETAHVPGAPACQRVWIRYGRPLPDDGAVHACALTYLSDMALLGSARLPHPHTAVQGASLDHSVWFLRPFRADEWLLYDQTSPSAEHGRALTRGRLFDTGGRLVAAVAQEGLMRFERPRPTEGGDREMSRSSPASAVPDSR</sequence>
<evidence type="ECO:0000259" key="5">
    <source>
        <dbReference type="Pfam" id="PF13622"/>
    </source>
</evidence>
<dbReference type="Gene3D" id="2.40.160.210">
    <property type="entry name" value="Acyl-CoA thioesterase, double hotdog domain"/>
    <property type="match status" value="1"/>
</dbReference>
<dbReference type="CDD" id="cd03445">
    <property type="entry name" value="Thioesterase_II_repeat2"/>
    <property type="match status" value="1"/>
</dbReference>
<keyword evidence="2" id="KW-0378">Hydrolase</keyword>
<feature type="domain" description="Acyl-CoA thioesterase-like N-terminal HotDog" evidence="5">
    <location>
        <begin position="24"/>
        <end position="105"/>
    </location>
</feature>
<feature type="domain" description="Acyl-CoA thioesterase 2 C-terminal" evidence="4">
    <location>
        <begin position="151"/>
        <end position="265"/>
    </location>
</feature>
<dbReference type="InterPro" id="IPR029069">
    <property type="entry name" value="HotDog_dom_sf"/>
</dbReference>
<dbReference type="CDD" id="cd03444">
    <property type="entry name" value="Thioesterase_II_repeat1"/>
    <property type="match status" value="1"/>
</dbReference>
<comment type="similarity">
    <text evidence="1">Belongs to the C/M/P thioester hydrolase family.</text>
</comment>
<evidence type="ECO:0000256" key="3">
    <source>
        <dbReference type="SAM" id="MobiDB-lite"/>
    </source>
</evidence>
<dbReference type="RefSeq" id="WP_150958612.1">
    <property type="nucleotide sequence ID" value="NZ_VZRB01000063.1"/>
</dbReference>
<proteinExistence type="inferred from homology"/>
<feature type="region of interest" description="Disordered" evidence="3">
    <location>
        <begin position="267"/>
        <end position="294"/>
    </location>
</feature>
<evidence type="ECO:0000256" key="1">
    <source>
        <dbReference type="ARBA" id="ARBA00006538"/>
    </source>
</evidence>
<dbReference type="InterPro" id="IPR049449">
    <property type="entry name" value="TesB_ACOT8-like_N"/>
</dbReference>